<evidence type="ECO:0000313" key="3">
    <source>
        <dbReference type="Proteomes" id="UP000721844"/>
    </source>
</evidence>
<reference evidence="2 3" key="1">
    <citation type="journal article" date="2021" name="Microorganisms">
        <title>Acidisoma silvae sp. nov. and Acidisomacellulosilytica sp. nov., Two Acidophilic Bacteria Isolated from Decaying Wood, Hydrolyzing Cellulose and Producing Poly-3-hydroxybutyrate.</title>
        <authorList>
            <person name="Mieszkin S."/>
            <person name="Pouder E."/>
            <person name="Uroz S."/>
            <person name="Simon-Colin C."/>
            <person name="Alain K."/>
        </authorList>
    </citation>
    <scope>NUCLEOTIDE SEQUENCE [LARGE SCALE GENOMIC DNA]</scope>
    <source>
        <strain evidence="2 3">HW T5.17</strain>
    </source>
</reference>
<name>A0A963YZJ2_9PROT</name>
<proteinExistence type="predicted"/>
<dbReference type="SUPFAM" id="SSF75304">
    <property type="entry name" value="Amidase signature (AS) enzymes"/>
    <property type="match status" value="1"/>
</dbReference>
<keyword evidence="3" id="KW-1185">Reference proteome</keyword>
<accession>A0A963YZJ2</accession>
<comment type="caution">
    <text evidence="2">The sequence shown here is derived from an EMBL/GenBank/DDBJ whole genome shotgun (WGS) entry which is preliminary data.</text>
</comment>
<evidence type="ECO:0000313" key="2">
    <source>
        <dbReference type="EMBL" id="MCB8880048.1"/>
    </source>
</evidence>
<dbReference type="PANTHER" id="PTHR11895">
    <property type="entry name" value="TRANSAMIDASE"/>
    <property type="match status" value="1"/>
</dbReference>
<protein>
    <submittedName>
        <fullName evidence="2">AtzE family amidohydrolase</fullName>
    </submittedName>
</protein>
<dbReference type="PANTHER" id="PTHR11895:SF172">
    <property type="entry name" value="GLUTAMYL-TRNA(GLN) AMIDOTRANSFERASE"/>
    <property type="match status" value="1"/>
</dbReference>
<sequence>MSIITQSAGDIAREIKSGAISATEVARATLDRVQALDSKVNAFTEVTEARALADAAAVDAAIARGEDVGPLAGVPYAVKNLFDIEGVTTLAGSKIEADNAPATADCFAVAQLKAAGGLCIGALNMDEYAYGFTTENTHYGPARNPHDLTRSAGGSSGGSGAAIAAGLVPLTLGTDTNGSIRVPASMNGIFGLKPTYGRLSRAGSIAFVPSLDHIGPFARTVADLALAYDVMQGRDEADAGQVPRPLEPVLPDLGAGIDGLRFGRLGGYFDKPLGEAARGAVERISAALKAVSVAAPDITAAGRSAAFVITGVEGAGQHRAHLRERRADMEPLSRDRLLAGALIPAEWYQHALKVRALWRAAMAELFRDYDVLIAPATAVPAQPIGQERLTVDGLTMPLRPSFGLFTQPITCIGLPVLAVPLQNAEGKLPIAVQLIAAPWREDLLVRTAAALEEQGICRSPIAPAFQD</sequence>
<dbReference type="InterPro" id="IPR036928">
    <property type="entry name" value="AS_sf"/>
</dbReference>
<dbReference type="RefSeq" id="WP_227306656.1">
    <property type="nucleotide sequence ID" value="NZ_JAESVA010000002.1"/>
</dbReference>
<dbReference type="EMBL" id="JAESVA010000002">
    <property type="protein sequence ID" value="MCB8880048.1"/>
    <property type="molecule type" value="Genomic_DNA"/>
</dbReference>
<feature type="domain" description="Amidase" evidence="1">
    <location>
        <begin position="24"/>
        <end position="444"/>
    </location>
</feature>
<evidence type="ECO:0000259" key="1">
    <source>
        <dbReference type="Pfam" id="PF01425"/>
    </source>
</evidence>
<dbReference type="Gene3D" id="3.90.1300.10">
    <property type="entry name" value="Amidase signature (AS) domain"/>
    <property type="match status" value="1"/>
</dbReference>
<dbReference type="InterPro" id="IPR023631">
    <property type="entry name" value="Amidase_dom"/>
</dbReference>
<organism evidence="2 3">
    <name type="scientific">Acidisoma cellulosilyticum</name>
    <dbReference type="NCBI Taxonomy" id="2802395"/>
    <lineage>
        <taxon>Bacteria</taxon>
        <taxon>Pseudomonadati</taxon>
        <taxon>Pseudomonadota</taxon>
        <taxon>Alphaproteobacteria</taxon>
        <taxon>Acetobacterales</taxon>
        <taxon>Acidocellaceae</taxon>
        <taxon>Acidisoma</taxon>
    </lineage>
</organism>
<dbReference type="Proteomes" id="UP000721844">
    <property type="component" value="Unassembled WGS sequence"/>
</dbReference>
<dbReference type="GO" id="GO:0003824">
    <property type="term" value="F:catalytic activity"/>
    <property type="evidence" value="ECO:0007669"/>
    <property type="project" value="InterPro"/>
</dbReference>
<dbReference type="Pfam" id="PF01425">
    <property type="entry name" value="Amidase"/>
    <property type="match status" value="1"/>
</dbReference>
<gene>
    <name evidence="2" type="ORF">ACELLULO517_07365</name>
</gene>
<dbReference type="NCBIfam" id="NF006631">
    <property type="entry name" value="PRK09201.1"/>
    <property type="match status" value="1"/>
</dbReference>
<dbReference type="NCBIfam" id="TIGR02715">
    <property type="entry name" value="amido_AtzE"/>
    <property type="match status" value="1"/>
</dbReference>
<dbReference type="AlphaFoldDB" id="A0A963YZJ2"/>
<dbReference type="InterPro" id="IPR000120">
    <property type="entry name" value="Amidase"/>
</dbReference>
<dbReference type="InterPro" id="IPR014087">
    <property type="entry name" value="Carboxybiuret_hydro_AtzE"/>
</dbReference>